<keyword evidence="2" id="KW-1185">Reference proteome</keyword>
<comment type="caution">
    <text evidence="1">The sequence shown here is derived from an EMBL/GenBank/DDBJ whole genome shotgun (WGS) entry which is preliminary data.</text>
</comment>
<reference evidence="1" key="1">
    <citation type="submission" date="2020-04" db="EMBL/GenBank/DDBJ databases">
        <authorList>
            <person name="Alioto T."/>
            <person name="Alioto T."/>
            <person name="Gomez Garrido J."/>
        </authorList>
    </citation>
    <scope>NUCLEOTIDE SEQUENCE</scope>
    <source>
        <strain evidence="1">A484AB</strain>
    </source>
</reference>
<proteinExistence type="predicted"/>
<organism evidence="1 2">
    <name type="scientific">Paramuricea clavata</name>
    <name type="common">Red gorgonian</name>
    <name type="synonym">Violescent sea-whip</name>
    <dbReference type="NCBI Taxonomy" id="317549"/>
    <lineage>
        <taxon>Eukaryota</taxon>
        <taxon>Metazoa</taxon>
        <taxon>Cnidaria</taxon>
        <taxon>Anthozoa</taxon>
        <taxon>Octocorallia</taxon>
        <taxon>Malacalcyonacea</taxon>
        <taxon>Plexauridae</taxon>
        <taxon>Paramuricea</taxon>
    </lineage>
</organism>
<evidence type="ECO:0000313" key="2">
    <source>
        <dbReference type="Proteomes" id="UP001152795"/>
    </source>
</evidence>
<dbReference type="OrthoDB" id="1922121at2759"/>
<gene>
    <name evidence="1" type="ORF">PACLA_8A008107</name>
</gene>
<name>A0A6S7KBS4_PARCT</name>
<accession>A0A6S7KBS4</accession>
<dbReference type="EMBL" id="CACRXK020026623">
    <property type="protein sequence ID" value="CAB4040314.1"/>
    <property type="molecule type" value="Genomic_DNA"/>
</dbReference>
<dbReference type="Pfam" id="PF19239">
    <property type="entry name" value="GIY_YIG_domain"/>
    <property type="match status" value="1"/>
</dbReference>
<dbReference type="Proteomes" id="UP001152795">
    <property type="component" value="Unassembled WGS sequence"/>
</dbReference>
<dbReference type="AlphaFoldDB" id="A0A6S7KBS4"/>
<protein>
    <submittedName>
        <fullName evidence="1">Uncharacterized protein</fullName>
    </submittedName>
</protein>
<sequence>MVYIFDDLRPCALLSFISLFLVMAFQYPQYREKVGQLCPIPGARGNWSGWQKVMVQEQNLNGDYRNRNANHVGSYRSGRNFPGRRVCGIYEWKVKREEDEIVVYVGSSCNDGNSPLKDRILQYCRNGSHKSDLINDTLSKGYDLYVRWREFSGVGESMEAENFLLQRYNYAWNLRDNGIRAPLVGALHM</sequence>
<evidence type="ECO:0000313" key="1">
    <source>
        <dbReference type="EMBL" id="CAB4040314.1"/>
    </source>
</evidence>